<sequence length="249" mass="28493">MAVREDGSKDDKKAKVTSESLTDDGRSLSSDFKLQESKTTTAVLAGKLPKCQVFLASPSPARDIDGTVRTSGRRLRLRFSRKGRRRGAGHFRTSAFRPSQRPRWSSKELLLQPVTISRNEKEKVLIEGSINSVRVSIAVKQADEIEKILCHKFMRFMMMRAENFFILRRKPVEGYDISFLITNFHTEQMYKHKLVDFVIHFMEEIDKEISEMKLSVNARARIVAEEFLKNVSEGPSCFPSRSRKTSGLC</sequence>
<proteinExistence type="evidence at protein level"/>
<dbReference type="SUPFAM" id="SSF69645">
    <property type="entry name" value="Arp2/3 complex subunits"/>
    <property type="match status" value="1"/>
</dbReference>
<evidence type="ECO:0000256" key="1">
    <source>
        <dbReference type="ARBA" id="ARBA00004245"/>
    </source>
</evidence>
<evidence type="ECO:0000256" key="2">
    <source>
        <dbReference type="ARBA" id="ARBA00005919"/>
    </source>
</evidence>
<evidence type="ECO:0000256" key="8">
    <source>
        <dbReference type="ARBA" id="ARBA00073050"/>
    </source>
</evidence>
<evidence type="ECO:0000256" key="4">
    <source>
        <dbReference type="ARBA" id="ARBA00023203"/>
    </source>
</evidence>
<keyword evidence="4" id="KW-0009">Actin-binding</keyword>
<reference evidence="11" key="1">
    <citation type="journal article" date="2020" name="Gigascience">
        <title>An improved pig reference genome sequence to enable pig genetics and genomics research.</title>
        <authorList>
            <person name="Warr A."/>
            <person name="Affara N."/>
            <person name="Aken B."/>
            <person name="Beiki H."/>
            <person name="Bickhart D.M."/>
            <person name="Billis K."/>
            <person name="Chow W."/>
            <person name="Eory L."/>
            <person name="Finlayson H.A."/>
            <person name="Flicek P."/>
            <person name="Giron C.G."/>
            <person name="Griffin D.K."/>
            <person name="Hall R."/>
            <person name="Hannum G."/>
            <person name="Hourlier T."/>
            <person name="Howe K."/>
            <person name="Hume D.A."/>
            <person name="Izuogu O."/>
            <person name="Kim K."/>
            <person name="Koren S."/>
            <person name="Liu H."/>
            <person name="Manchanda N."/>
            <person name="Martin F.J."/>
            <person name="Nonneman D.J."/>
            <person name="O'Connor R.E."/>
            <person name="Phillippy A.M."/>
            <person name="Rohrer G.A."/>
            <person name="Rosen B.D."/>
            <person name="Rund L.A."/>
            <person name="Sargent C.A."/>
            <person name="Schook L.B."/>
            <person name="Schroeder S.G."/>
            <person name="Schwartz A.S."/>
            <person name="Skinner B.M."/>
            <person name="Talbot R."/>
            <person name="Tseng E."/>
            <person name="Tuggle C.K."/>
            <person name="Watson M."/>
            <person name="Smith T.P.L."/>
            <person name="Archibald A.L."/>
        </authorList>
    </citation>
    <scope>NUCLEOTIDE SEQUENCE [LARGE SCALE GENOMIC DNA]</scope>
    <source>
        <strain evidence="11">Duroc</strain>
    </source>
</reference>
<dbReference type="FunFam" id="3.30.1460.20:FF:000001">
    <property type="entry name" value="Actin-related protein 2/3 complex subunit 4"/>
    <property type="match status" value="1"/>
</dbReference>
<evidence type="ECO:0000313" key="12">
    <source>
        <dbReference type="Proteomes" id="UP000008227"/>
    </source>
</evidence>
<keyword evidence="13" id="KW-1267">Proteomics identification</keyword>
<comment type="subunit">
    <text evidence="6">Component of the Arp2/3 complex composed of ACTR2/ARP2, ACTR3/ARP3, ARPC1B/p41-ARC, ARPC2/p34-ARC, ARPC3/p21-ARC, ARPC4/p20-ARC and ARPC5/p16-ARC.</text>
</comment>
<comment type="function">
    <text evidence="7">Actin-binding component of the Arp2/3 complex, a multiprotein complex that mediates actin polymerization upon stimulation by nucleation-promoting factor (NPF). The Arp2/3 complex mediates the formation of branched actin networks in the cytoplasm, providing the force for cell motility. In addition to its role in the cytoplasmic cytoskeleton, the Arp2/3 complex also promotes actin polymerization in the nucleus, thereby regulating gene transcription and repair of damaged DNA. The Arp2/3 complex promotes homologous recombination (HR) repair in response to DNA damage by promoting nuclear actin polymerization, leading to drive motility of double-strand breaks (DSBs).</text>
</comment>
<dbReference type="Pfam" id="PF05856">
    <property type="entry name" value="ARPC4"/>
    <property type="match status" value="1"/>
</dbReference>
<comment type="similarity">
    <text evidence="2">Belongs to the ARPC4 family.</text>
</comment>
<keyword evidence="12" id="KW-1185">Reference proteome</keyword>
<dbReference type="GO" id="GO:0030041">
    <property type="term" value="P:actin filament polymerization"/>
    <property type="evidence" value="ECO:0007669"/>
    <property type="project" value="InterPro"/>
</dbReference>
<dbReference type="GO" id="GO:0034314">
    <property type="term" value="P:Arp2/3 complex-mediated actin nucleation"/>
    <property type="evidence" value="ECO:0007669"/>
    <property type="project" value="InterPro"/>
</dbReference>
<keyword evidence="3" id="KW-0963">Cytoplasm</keyword>
<evidence type="ECO:0000256" key="9">
    <source>
        <dbReference type="ARBA" id="ARBA00078066"/>
    </source>
</evidence>
<dbReference type="Proteomes" id="UP000008227">
    <property type="component" value="Chromosome 13"/>
</dbReference>
<feature type="region of interest" description="Disordered" evidence="10">
    <location>
        <begin position="1"/>
        <end position="32"/>
    </location>
</feature>
<evidence type="ECO:0000256" key="7">
    <source>
        <dbReference type="ARBA" id="ARBA00060055"/>
    </source>
</evidence>
<protein>
    <recommendedName>
        <fullName evidence="8">Actin-related protein 2/3 complex subunit 4</fullName>
    </recommendedName>
    <alternativeName>
        <fullName evidence="9">Arp2/3 complex 20 kDa subunit</fullName>
    </alternativeName>
</protein>
<name>A0A8W4FP97_PIG</name>
<comment type="subcellular location">
    <subcellularLocation>
        <location evidence="1">Cytoplasm</location>
        <location evidence="1">Cytoskeleton</location>
    </subcellularLocation>
</comment>
<reference evidence="11" key="2">
    <citation type="submission" date="2025-08" db="UniProtKB">
        <authorList>
            <consortium name="Ensembl"/>
        </authorList>
    </citation>
    <scope>IDENTIFICATION</scope>
</reference>
<dbReference type="InterPro" id="IPR034666">
    <property type="entry name" value="ARPC2/4"/>
</dbReference>
<dbReference type="PANTHER" id="PTHR22629">
    <property type="entry name" value="ARP2/3 COMPLEX 20 KD SUBUNIT"/>
    <property type="match status" value="1"/>
</dbReference>
<dbReference type="AlphaFoldDB" id="A0A8W4FP97"/>
<evidence type="ECO:0007829" key="13">
    <source>
        <dbReference type="PeptideAtlas" id="A0A8W4FP97"/>
    </source>
</evidence>
<reference evidence="11" key="3">
    <citation type="submission" date="2025-09" db="UniProtKB">
        <authorList>
            <consortium name="Ensembl"/>
        </authorList>
    </citation>
    <scope>IDENTIFICATION</scope>
</reference>
<gene>
    <name evidence="11" type="primary">TTLL3</name>
</gene>
<organism evidence="11 12">
    <name type="scientific">Sus scrofa</name>
    <name type="common">Pig</name>
    <dbReference type="NCBI Taxonomy" id="9823"/>
    <lineage>
        <taxon>Eukaryota</taxon>
        <taxon>Metazoa</taxon>
        <taxon>Chordata</taxon>
        <taxon>Craniata</taxon>
        <taxon>Vertebrata</taxon>
        <taxon>Euteleostomi</taxon>
        <taxon>Mammalia</taxon>
        <taxon>Eutheria</taxon>
        <taxon>Laurasiatheria</taxon>
        <taxon>Artiodactyla</taxon>
        <taxon>Suina</taxon>
        <taxon>Suidae</taxon>
        <taxon>Sus</taxon>
    </lineage>
</organism>
<evidence type="ECO:0000256" key="5">
    <source>
        <dbReference type="ARBA" id="ARBA00023212"/>
    </source>
</evidence>
<dbReference type="GeneTree" id="ENSGT00940000154857"/>
<accession>A0A8W4FP97</accession>
<evidence type="ECO:0000313" key="11">
    <source>
        <dbReference type="Ensembl" id="ENSSSCP00000080743.1"/>
    </source>
</evidence>
<evidence type="ECO:0000256" key="6">
    <source>
        <dbReference type="ARBA" id="ARBA00038754"/>
    </source>
</evidence>
<feature type="compositionally biased region" description="Basic and acidic residues" evidence="10">
    <location>
        <begin position="1"/>
        <end position="16"/>
    </location>
</feature>
<dbReference type="GO" id="GO:0005885">
    <property type="term" value="C:Arp2/3 protein complex"/>
    <property type="evidence" value="ECO:0007669"/>
    <property type="project" value="InterPro"/>
</dbReference>
<evidence type="ECO:0000256" key="3">
    <source>
        <dbReference type="ARBA" id="ARBA00022490"/>
    </source>
</evidence>
<dbReference type="Ensembl" id="ENSSSCT00000092385.1">
    <property type="protein sequence ID" value="ENSSSCP00000080743.1"/>
    <property type="gene ID" value="ENSSSCG00000011552.5"/>
</dbReference>
<evidence type="ECO:0000256" key="10">
    <source>
        <dbReference type="SAM" id="MobiDB-lite"/>
    </source>
</evidence>
<dbReference type="Gene3D" id="3.30.1460.20">
    <property type="match status" value="1"/>
</dbReference>
<keyword evidence="5" id="KW-0206">Cytoskeleton</keyword>
<dbReference type="GO" id="GO:0003779">
    <property type="term" value="F:actin binding"/>
    <property type="evidence" value="ECO:0007669"/>
    <property type="project" value="UniProtKB-KW"/>
</dbReference>
<dbReference type="InterPro" id="IPR008384">
    <property type="entry name" value="ARPC4"/>
</dbReference>
<dbReference type="PANTHER" id="PTHR22629:SF0">
    <property type="entry name" value="ACTIN-RELATED PROTEIN 2_3 COMPLEX SUBUNIT 4"/>
    <property type="match status" value="1"/>
</dbReference>